<sequence>MHWCTVDNSAAFTNLLCGTDPDIEAEHAKRAYLLRECFLRKARSGIQEVC</sequence>
<reference evidence="1 2" key="1">
    <citation type="submission" date="2015-01" db="EMBL/GenBank/DDBJ databases">
        <title>Genome Sequencing of Rickettsiales.</title>
        <authorList>
            <person name="Daugherty S.C."/>
            <person name="Su Q."/>
            <person name="Abolude K."/>
            <person name="Beier-Sexton M."/>
            <person name="Carlyon J.A."/>
            <person name="Carter R."/>
            <person name="Day N.P."/>
            <person name="Dumler S.J."/>
            <person name="Dyachenko V."/>
            <person name="Godinez A."/>
            <person name="Kurtti T.J."/>
            <person name="Lichay M."/>
            <person name="Mullins K.E."/>
            <person name="Ott S."/>
            <person name="Pappas-Brown V."/>
            <person name="Paris D.H."/>
            <person name="Patel P."/>
            <person name="Richards A.L."/>
            <person name="Sadzewicz L."/>
            <person name="Sears K."/>
            <person name="Seidman D."/>
            <person name="Sengamalay N."/>
            <person name="Stenos J."/>
            <person name="Tallon L.J."/>
            <person name="Vincent G."/>
            <person name="Fraser C.M."/>
            <person name="Munderloh U."/>
            <person name="Dunning-Hotopp J.C."/>
        </authorList>
    </citation>
    <scope>NUCLEOTIDE SEQUENCE [LARGE SCALE GENOMIC DNA]</scope>
    <source>
        <strain evidence="1 2">CRT53-1</strain>
    </source>
</reference>
<gene>
    <name evidence="1" type="ORF">APHCRT_0461</name>
</gene>
<name>A0A0F3Q2F0_ANAPH</name>
<organism evidence="1 2">
    <name type="scientific">Anaplasma phagocytophilum str. CRT53-1</name>
    <dbReference type="NCBI Taxonomy" id="1359157"/>
    <lineage>
        <taxon>Bacteria</taxon>
        <taxon>Pseudomonadati</taxon>
        <taxon>Pseudomonadota</taxon>
        <taxon>Alphaproteobacteria</taxon>
        <taxon>Rickettsiales</taxon>
        <taxon>Anaplasmataceae</taxon>
        <taxon>Anaplasma</taxon>
        <taxon>phagocytophilum group</taxon>
    </lineage>
</organism>
<dbReference type="EMBL" id="LAOD01000012">
    <property type="protein sequence ID" value="KJV86658.1"/>
    <property type="molecule type" value="Genomic_DNA"/>
</dbReference>
<accession>A0A0F3Q2F0</accession>
<proteinExistence type="predicted"/>
<protein>
    <submittedName>
        <fullName evidence="1">Uncharacterized protein</fullName>
    </submittedName>
</protein>
<dbReference type="AlphaFoldDB" id="A0A0F3Q2F0"/>
<comment type="caution">
    <text evidence="1">The sequence shown here is derived from an EMBL/GenBank/DDBJ whole genome shotgun (WGS) entry which is preliminary data.</text>
</comment>
<evidence type="ECO:0000313" key="1">
    <source>
        <dbReference type="EMBL" id="KJV86658.1"/>
    </source>
</evidence>
<dbReference type="Proteomes" id="UP000033722">
    <property type="component" value="Unassembled WGS sequence"/>
</dbReference>
<evidence type="ECO:0000313" key="2">
    <source>
        <dbReference type="Proteomes" id="UP000033722"/>
    </source>
</evidence>